<evidence type="ECO:0000313" key="2">
    <source>
        <dbReference type="Proteomes" id="UP000265643"/>
    </source>
</evidence>
<keyword evidence="2" id="KW-1185">Reference proteome</keyword>
<evidence type="ECO:0000313" key="1">
    <source>
        <dbReference type="EMBL" id="GCA68439.1"/>
    </source>
</evidence>
<reference evidence="2" key="1">
    <citation type="submission" date="2018-09" db="EMBL/GenBank/DDBJ databases">
        <title>Draft Genome Sequence of Mediterraneibacter sp. KCTC 15684.</title>
        <authorList>
            <person name="Kim J.S."/>
            <person name="Han K.I."/>
            <person name="Suh M.K."/>
            <person name="Lee K.C."/>
            <person name="Eom M.K."/>
            <person name="Lee J.H."/>
            <person name="Park S.H."/>
            <person name="Kang S.W."/>
            <person name="Park J.E."/>
            <person name="Oh B.S."/>
            <person name="Yu S.Y."/>
            <person name="Choi S.H."/>
            <person name="Lee D.H."/>
            <person name="Yoon H."/>
            <person name="Kim B."/>
            <person name="Yang S.J."/>
            <person name="Lee J.S."/>
        </authorList>
    </citation>
    <scope>NUCLEOTIDE SEQUENCE [LARGE SCALE GENOMIC DNA]</scope>
    <source>
        <strain evidence="2">KCTC 15684</strain>
    </source>
</reference>
<proteinExistence type="predicted"/>
<dbReference type="Proteomes" id="UP000265643">
    <property type="component" value="Unassembled WGS sequence"/>
</dbReference>
<comment type="caution">
    <text evidence="1">The sequence shown here is derived from an EMBL/GenBank/DDBJ whole genome shotgun (WGS) entry which is preliminary data.</text>
</comment>
<accession>A0A391PEZ8</accession>
<dbReference type="AlphaFoldDB" id="A0A391PEZ8"/>
<dbReference type="EMBL" id="BHGK01000004">
    <property type="protein sequence ID" value="GCA68439.1"/>
    <property type="molecule type" value="Genomic_DNA"/>
</dbReference>
<protein>
    <submittedName>
        <fullName evidence="1">Uncharacterized protein</fullName>
    </submittedName>
</protein>
<sequence>MSSRVATADMFRGRDVVRFMEKYEKSEKTLTWSTRFANWYNDRLKMLYSDISRY</sequence>
<dbReference type="RefSeq" id="WP_156085453.1">
    <property type="nucleotide sequence ID" value="NZ_BHGK01000004.1"/>
</dbReference>
<name>A0A391PEZ8_9FIRM</name>
<organism evidence="1 2">
    <name type="scientific">Mediterraneibacter butyricigenes</name>
    <dbReference type="NCBI Taxonomy" id="2316025"/>
    <lineage>
        <taxon>Bacteria</taxon>
        <taxon>Bacillati</taxon>
        <taxon>Bacillota</taxon>
        <taxon>Clostridia</taxon>
        <taxon>Lachnospirales</taxon>
        <taxon>Lachnospiraceae</taxon>
        <taxon>Mediterraneibacter</taxon>
    </lineage>
</organism>
<gene>
    <name evidence="1" type="ORF">KGMB01110_28750</name>
</gene>